<dbReference type="Proteomes" id="UP001595805">
    <property type="component" value="Unassembled WGS sequence"/>
</dbReference>
<evidence type="ECO:0000256" key="2">
    <source>
        <dbReference type="ARBA" id="ARBA00023136"/>
    </source>
</evidence>
<comment type="caution">
    <text evidence="4">The sequence shown here is derived from an EMBL/GenBank/DDBJ whole genome shotgun (WGS) entry which is preliminary data.</text>
</comment>
<keyword evidence="2" id="KW-0472">Membrane</keyword>
<evidence type="ECO:0000256" key="1">
    <source>
        <dbReference type="ARBA" id="ARBA00004370"/>
    </source>
</evidence>
<gene>
    <name evidence="4" type="ORF">ACFOSV_02220</name>
</gene>
<name>A0ABV8APT6_9BACT</name>
<comment type="subcellular location">
    <subcellularLocation>
        <location evidence="1">Membrane</location>
    </subcellularLocation>
</comment>
<dbReference type="Gene3D" id="2.40.160.50">
    <property type="entry name" value="membrane protein fhac: a member of the omp85/tpsb transporter family"/>
    <property type="match status" value="1"/>
</dbReference>
<sequence length="540" mass="61178">MNWSIRDGVTPDSARSFVSKDALAAYMDSVLLAQQRIGYLSAFWESETRMDSTKAVLDLGPQIEKVSIETGNLPLNYLKELGQAPVSYQAYDNWVKEVLSLAENDGFPFANIQLTDLQRAGDSLRGVVDFDPGPLITWDSLKVVGDSRTSARYLQNLSLLNPGEAFSQKEFEKATRQISRSPYFRLASEPQIAFQQRKAQPIFELRDRNSNVLDGIIGILPNENEPGKVLITGQLDLELYHLGGKGRDIALHWQRLNIQTQSLDLSYHESFLFGSPISASLGFSLLKQDSTFLNRFFDLNFGYRPSRDLNLSFFTKRQSSDLIFTADFSEITVLPEVADYRWNQYGLALDWNALDSPELPRNGVRVRTKFAAGNKRIVENTAFPENIYNDIELNTPQYSLQASVEKHLFIKPAWGMWIHGSLGFIENQNLLLNDLFRIGGLKTIRGFNENFFYARSFAFVNFEQRFFFGERSFLMVFGDAGFVENPFAEQTQDFPVSVGTGITLDTGNGLFKFILGVGSANEQPFSFTYSRIHFGYVARF</sequence>
<reference evidence="5" key="1">
    <citation type="journal article" date="2019" name="Int. J. Syst. Evol. Microbiol.">
        <title>The Global Catalogue of Microorganisms (GCM) 10K type strain sequencing project: providing services to taxonomists for standard genome sequencing and annotation.</title>
        <authorList>
            <consortium name="The Broad Institute Genomics Platform"/>
            <consortium name="The Broad Institute Genome Sequencing Center for Infectious Disease"/>
            <person name="Wu L."/>
            <person name="Ma J."/>
        </authorList>
    </citation>
    <scope>NUCLEOTIDE SEQUENCE [LARGE SCALE GENOMIC DNA]</scope>
    <source>
        <strain evidence="5">CCUG 60523</strain>
    </source>
</reference>
<dbReference type="Pfam" id="PF01103">
    <property type="entry name" value="Omp85"/>
    <property type="match status" value="1"/>
</dbReference>
<dbReference type="RefSeq" id="WP_377902953.1">
    <property type="nucleotide sequence ID" value="NZ_JBHRZS010000003.1"/>
</dbReference>
<evidence type="ECO:0000313" key="5">
    <source>
        <dbReference type="Proteomes" id="UP001595805"/>
    </source>
</evidence>
<dbReference type="InterPro" id="IPR000184">
    <property type="entry name" value="Bac_surfAg_D15"/>
</dbReference>
<proteinExistence type="predicted"/>
<evidence type="ECO:0000313" key="4">
    <source>
        <dbReference type="EMBL" id="MFC3878970.1"/>
    </source>
</evidence>
<evidence type="ECO:0000259" key="3">
    <source>
        <dbReference type="Pfam" id="PF01103"/>
    </source>
</evidence>
<protein>
    <submittedName>
        <fullName evidence="4">BamA/TamA family outer membrane protein</fullName>
    </submittedName>
</protein>
<keyword evidence="5" id="KW-1185">Reference proteome</keyword>
<accession>A0ABV8APT6</accession>
<organism evidence="4 5">
    <name type="scientific">Algoriphagus namhaensis</name>
    <dbReference type="NCBI Taxonomy" id="915353"/>
    <lineage>
        <taxon>Bacteria</taxon>
        <taxon>Pseudomonadati</taxon>
        <taxon>Bacteroidota</taxon>
        <taxon>Cytophagia</taxon>
        <taxon>Cytophagales</taxon>
        <taxon>Cyclobacteriaceae</taxon>
        <taxon>Algoriphagus</taxon>
    </lineage>
</organism>
<feature type="domain" description="Bacterial surface antigen (D15)" evidence="3">
    <location>
        <begin position="243"/>
        <end position="535"/>
    </location>
</feature>
<dbReference type="EMBL" id="JBHRZS010000003">
    <property type="protein sequence ID" value="MFC3878970.1"/>
    <property type="molecule type" value="Genomic_DNA"/>
</dbReference>